<dbReference type="OrthoDB" id="9805006at2"/>
<keyword evidence="1 3" id="KW-0963">Cytoplasm</keyword>
<gene>
    <name evidence="3 7" type="primary">rimP</name>
    <name evidence="7" type="ORF">BTBSAS_120070</name>
    <name evidence="6" type="ORF">CNY62_12510</name>
</gene>
<comment type="function">
    <text evidence="3">Required for maturation of 30S ribosomal subunits.</text>
</comment>
<dbReference type="Proteomes" id="UP000270190">
    <property type="component" value="Unassembled WGS sequence"/>
</dbReference>
<reference evidence="9" key="3">
    <citation type="submission" date="2018-04" db="EMBL/GenBank/DDBJ databases">
        <authorList>
            <person name="Illikoud N."/>
        </authorList>
    </citation>
    <scope>NUCLEOTIDE SEQUENCE [LARGE SCALE GENOMIC DNA]</scope>
</reference>
<evidence type="ECO:0000256" key="2">
    <source>
        <dbReference type="ARBA" id="ARBA00022517"/>
    </source>
</evidence>
<evidence type="ECO:0000259" key="5">
    <source>
        <dbReference type="Pfam" id="PF17384"/>
    </source>
</evidence>
<dbReference type="InterPro" id="IPR036847">
    <property type="entry name" value="RimP_C_sf"/>
</dbReference>
<sequence>MSKITDQITAIAEPIVAGLNVELVDVEFLKEGSNWFLRIYVDTEAGIDISECAAVSREISEKLDELDPIEQNYFLEVSSPGAERPLKKKRDFERAIGQFINVKLYEPFEDSKEHEGYLKAYDGETVTVTIDDQDIDFDISKIAMARLAIQF</sequence>
<dbReference type="Pfam" id="PF02576">
    <property type="entry name" value="RimP_N"/>
    <property type="match status" value="1"/>
</dbReference>
<dbReference type="EMBL" id="CP023483">
    <property type="protein sequence ID" value="ATF27122.1"/>
    <property type="molecule type" value="Genomic_DNA"/>
</dbReference>
<dbReference type="STRING" id="2756.BFR44_03605"/>
<name>A0A1D2L8M6_BROTH</name>
<feature type="domain" description="Ribosome maturation factor RimP C-terminal" evidence="5">
    <location>
        <begin position="86"/>
        <end position="151"/>
    </location>
</feature>
<comment type="similarity">
    <text evidence="3">Belongs to the RimP family.</text>
</comment>
<dbReference type="NCBIfam" id="NF000928">
    <property type="entry name" value="PRK00092.1-2"/>
    <property type="match status" value="1"/>
</dbReference>
<dbReference type="SUPFAM" id="SSF74942">
    <property type="entry name" value="YhbC-like, C-terminal domain"/>
    <property type="match status" value="1"/>
</dbReference>
<dbReference type="PANTHER" id="PTHR33867">
    <property type="entry name" value="RIBOSOME MATURATION FACTOR RIMP"/>
    <property type="match status" value="1"/>
</dbReference>
<dbReference type="KEGG" id="bths:CNY62_12510"/>
<keyword evidence="2 3" id="KW-0690">Ribosome biogenesis</keyword>
<evidence type="ECO:0000259" key="4">
    <source>
        <dbReference type="Pfam" id="PF02576"/>
    </source>
</evidence>
<dbReference type="HAMAP" id="MF_01077">
    <property type="entry name" value="RimP"/>
    <property type="match status" value="1"/>
</dbReference>
<comment type="subcellular location">
    <subcellularLocation>
        <location evidence="3">Cytoplasm</location>
    </subcellularLocation>
</comment>
<dbReference type="CDD" id="cd01734">
    <property type="entry name" value="YlxS_C"/>
    <property type="match status" value="1"/>
</dbReference>
<evidence type="ECO:0000313" key="9">
    <source>
        <dbReference type="Proteomes" id="UP000270190"/>
    </source>
</evidence>
<protein>
    <recommendedName>
        <fullName evidence="3">Ribosome maturation factor RimP</fullName>
    </recommendedName>
</protein>
<dbReference type="SUPFAM" id="SSF75420">
    <property type="entry name" value="YhbC-like, N-terminal domain"/>
    <property type="match status" value="1"/>
</dbReference>
<accession>A0A1D2L8M6</accession>
<evidence type="ECO:0000256" key="3">
    <source>
        <dbReference type="HAMAP-Rule" id="MF_01077"/>
    </source>
</evidence>
<dbReference type="Proteomes" id="UP000243591">
    <property type="component" value="Chromosome"/>
</dbReference>
<evidence type="ECO:0000313" key="8">
    <source>
        <dbReference type="Proteomes" id="UP000243591"/>
    </source>
</evidence>
<dbReference type="InterPro" id="IPR003728">
    <property type="entry name" value="Ribosome_maturation_RimP"/>
</dbReference>
<keyword evidence="8" id="KW-1185">Reference proteome</keyword>
<dbReference type="Gene3D" id="2.30.30.180">
    <property type="entry name" value="Ribosome maturation factor RimP, C-terminal domain"/>
    <property type="match status" value="1"/>
</dbReference>
<evidence type="ECO:0000313" key="6">
    <source>
        <dbReference type="EMBL" id="ATF27122.1"/>
    </source>
</evidence>
<proteinExistence type="inferred from homology"/>
<dbReference type="Gene3D" id="3.30.300.70">
    <property type="entry name" value="RimP-like superfamily, N-terminal"/>
    <property type="match status" value="1"/>
</dbReference>
<reference evidence="7" key="2">
    <citation type="submission" date="2018-04" db="EMBL/GenBank/DDBJ databases">
        <authorList>
            <person name="Go L.Y."/>
            <person name="Mitchell J.A."/>
        </authorList>
    </citation>
    <scope>NUCLEOTIDE SEQUENCE</scope>
    <source>
        <strain evidence="7">BSAS1 3</strain>
    </source>
</reference>
<evidence type="ECO:0000313" key="7">
    <source>
        <dbReference type="EMBL" id="SPP26934.1"/>
    </source>
</evidence>
<dbReference type="RefSeq" id="WP_029090921.1">
    <property type="nucleotide sequence ID" value="NZ_CBCPHX010000001.1"/>
</dbReference>
<dbReference type="AlphaFoldDB" id="A0A1D2L8M6"/>
<dbReference type="InterPro" id="IPR028989">
    <property type="entry name" value="RimP_N"/>
</dbReference>
<feature type="domain" description="Ribosome maturation factor RimP N-terminal" evidence="4">
    <location>
        <begin position="11"/>
        <end position="83"/>
    </location>
</feature>
<dbReference type="FunFam" id="3.30.300.70:FF:000001">
    <property type="entry name" value="Ribosome maturation factor RimP"/>
    <property type="match status" value="1"/>
</dbReference>
<organism evidence="6 8">
    <name type="scientific">Brochothrix thermosphacta</name>
    <name type="common">Microbacterium thermosphactum</name>
    <dbReference type="NCBI Taxonomy" id="2756"/>
    <lineage>
        <taxon>Bacteria</taxon>
        <taxon>Bacillati</taxon>
        <taxon>Bacillota</taxon>
        <taxon>Bacilli</taxon>
        <taxon>Bacillales</taxon>
        <taxon>Listeriaceae</taxon>
        <taxon>Brochothrix</taxon>
    </lineage>
</organism>
<dbReference type="GO" id="GO:0006412">
    <property type="term" value="P:translation"/>
    <property type="evidence" value="ECO:0007669"/>
    <property type="project" value="TreeGrafter"/>
</dbReference>
<dbReference type="Pfam" id="PF17384">
    <property type="entry name" value="DUF150_C"/>
    <property type="match status" value="1"/>
</dbReference>
<dbReference type="GO" id="GO:0005829">
    <property type="term" value="C:cytosol"/>
    <property type="evidence" value="ECO:0007669"/>
    <property type="project" value="TreeGrafter"/>
</dbReference>
<dbReference type="InterPro" id="IPR035956">
    <property type="entry name" value="RimP_N_sf"/>
</dbReference>
<evidence type="ECO:0000256" key="1">
    <source>
        <dbReference type="ARBA" id="ARBA00022490"/>
    </source>
</evidence>
<dbReference type="GO" id="GO:0000028">
    <property type="term" value="P:ribosomal small subunit assembly"/>
    <property type="evidence" value="ECO:0007669"/>
    <property type="project" value="TreeGrafter"/>
</dbReference>
<dbReference type="InterPro" id="IPR028998">
    <property type="entry name" value="RimP_C"/>
</dbReference>
<dbReference type="PANTHER" id="PTHR33867:SF1">
    <property type="entry name" value="RIBOSOME MATURATION FACTOR RIMP"/>
    <property type="match status" value="1"/>
</dbReference>
<dbReference type="EMBL" id="OUNC01000004">
    <property type="protein sequence ID" value="SPP26934.1"/>
    <property type="molecule type" value="Genomic_DNA"/>
</dbReference>
<reference evidence="6 8" key="1">
    <citation type="submission" date="2017-09" db="EMBL/GenBank/DDBJ databases">
        <title>Complete Genome Sequences of Two Strains of the Meat Spoilage Bacterium Brochothrix thermosphacta Isolated from Ground Chicken.</title>
        <authorList>
            <person name="Paoli G.C."/>
            <person name="Wijey C."/>
            <person name="Chen C.-Y."/>
            <person name="Nguyen L."/>
            <person name="Yan X."/>
            <person name="Irwin P.L."/>
        </authorList>
    </citation>
    <scope>NUCLEOTIDE SEQUENCE [LARGE SCALE GENOMIC DNA]</scope>
    <source>
        <strain evidence="6 8">BI</strain>
    </source>
</reference>